<dbReference type="EMBL" id="JBHSTE010000003">
    <property type="protein sequence ID" value="MFC6332747.1"/>
    <property type="molecule type" value="Genomic_DNA"/>
</dbReference>
<keyword evidence="1" id="KW-0472">Membrane</keyword>
<keyword evidence="3" id="KW-1185">Reference proteome</keyword>
<name>A0ABW1V4P5_9BACL</name>
<keyword evidence="1" id="KW-1133">Transmembrane helix</keyword>
<feature type="transmembrane region" description="Helical" evidence="1">
    <location>
        <begin position="63"/>
        <end position="79"/>
    </location>
</feature>
<sequence length="85" mass="9915">MEQVITLIVVWFIVNVLAAFRFALFSNMNKKMVVFSLIMMNLILVGIYIIYRIGFENVNKSGLIAIVVIIAAIMFFFYYKQHDDK</sequence>
<keyword evidence="1" id="KW-0812">Transmembrane</keyword>
<evidence type="ECO:0000313" key="3">
    <source>
        <dbReference type="Proteomes" id="UP001596233"/>
    </source>
</evidence>
<organism evidence="2 3">
    <name type="scientific">Paenibacillus septentrionalis</name>
    <dbReference type="NCBI Taxonomy" id="429342"/>
    <lineage>
        <taxon>Bacteria</taxon>
        <taxon>Bacillati</taxon>
        <taxon>Bacillota</taxon>
        <taxon>Bacilli</taxon>
        <taxon>Bacillales</taxon>
        <taxon>Paenibacillaceae</taxon>
        <taxon>Paenibacillus</taxon>
    </lineage>
</organism>
<comment type="caution">
    <text evidence="2">The sequence shown here is derived from an EMBL/GenBank/DDBJ whole genome shotgun (WGS) entry which is preliminary data.</text>
</comment>
<dbReference type="RefSeq" id="WP_379233507.1">
    <property type="nucleotide sequence ID" value="NZ_JBHSTE010000003.1"/>
</dbReference>
<evidence type="ECO:0000256" key="1">
    <source>
        <dbReference type="SAM" id="Phobius"/>
    </source>
</evidence>
<accession>A0ABW1V4P5</accession>
<proteinExistence type="predicted"/>
<evidence type="ECO:0000313" key="2">
    <source>
        <dbReference type="EMBL" id="MFC6332747.1"/>
    </source>
</evidence>
<reference evidence="3" key="1">
    <citation type="journal article" date="2019" name="Int. J. Syst. Evol. Microbiol.">
        <title>The Global Catalogue of Microorganisms (GCM) 10K type strain sequencing project: providing services to taxonomists for standard genome sequencing and annotation.</title>
        <authorList>
            <consortium name="The Broad Institute Genomics Platform"/>
            <consortium name="The Broad Institute Genome Sequencing Center for Infectious Disease"/>
            <person name="Wu L."/>
            <person name="Ma J."/>
        </authorList>
    </citation>
    <scope>NUCLEOTIDE SEQUENCE [LARGE SCALE GENOMIC DNA]</scope>
    <source>
        <strain evidence="3">PCU 280</strain>
    </source>
</reference>
<protein>
    <submittedName>
        <fullName evidence="2">Uncharacterized protein</fullName>
    </submittedName>
</protein>
<feature type="transmembrane region" description="Helical" evidence="1">
    <location>
        <begin position="32"/>
        <end position="51"/>
    </location>
</feature>
<gene>
    <name evidence="2" type="ORF">ACFP56_08940</name>
</gene>
<dbReference type="Proteomes" id="UP001596233">
    <property type="component" value="Unassembled WGS sequence"/>
</dbReference>
<feature type="transmembrane region" description="Helical" evidence="1">
    <location>
        <begin position="6"/>
        <end position="25"/>
    </location>
</feature>